<evidence type="ECO:0000313" key="3">
    <source>
        <dbReference type="Proteomes" id="UP001595477"/>
    </source>
</evidence>
<evidence type="ECO:0000313" key="2">
    <source>
        <dbReference type="EMBL" id="MFC3202541.1"/>
    </source>
</evidence>
<sequence length="101" mass="11663">MYDITDAAEADIREIVSYTLENWGVAQTNIYRKAIKDTFELIGRKTVAIRKFSDTFPDLLVTKCQHHYIFYLYEGVKKPTIIAVLHEARDIVALLLSRLEA</sequence>
<dbReference type="Pfam" id="PF05016">
    <property type="entry name" value="ParE_toxin"/>
    <property type="match status" value="1"/>
</dbReference>
<dbReference type="InterPro" id="IPR007712">
    <property type="entry name" value="RelE/ParE_toxin"/>
</dbReference>
<accession>A0ABV7K0M7</accession>
<reference evidence="3" key="1">
    <citation type="journal article" date="2019" name="Int. J. Syst. Evol. Microbiol.">
        <title>The Global Catalogue of Microorganisms (GCM) 10K type strain sequencing project: providing services to taxonomists for standard genome sequencing and annotation.</title>
        <authorList>
            <consortium name="The Broad Institute Genomics Platform"/>
            <consortium name="The Broad Institute Genome Sequencing Center for Infectious Disease"/>
            <person name="Wu L."/>
            <person name="Ma J."/>
        </authorList>
    </citation>
    <scope>NUCLEOTIDE SEQUENCE [LARGE SCALE GENOMIC DNA]</scope>
    <source>
        <strain evidence="3">KCTC 52449</strain>
    </source>
</reference>
<comment type="caution">
    <text evidence="2">The sequence shown here is derived from an EMBL/GenBank/DDBJ whole genome shotgun (WGS) entry which is preliminary data.</text>
</comment>
<dbReference type="Gene3D" id="3.30.2310.20">
    <property type="entry name" value="RelE-like"/>
    <property type="match status" value="1"/>
</dbReference>
<keyword evidence="3" id="KW-1185">Reference proteome</keyword>
<dbReference type="InterPro" id="IPR035093">
    <property type="entry name" value="RelE/ParE_toxin_dom_sf"/>
</dbReference>
<name>A0ABV7K0M7_9ALTE</name>
<evidence type="ECO:0000256" key="1">
    <source>
        <dbReference type="ARBA" id="ARBA00022649"/>
    </source>
</evidence>
<proteinExistence type="predicted"/>
<dbReference type="Proteomes" id="UP001595477">
    <property type="component" value="Unassembled WGS sequence"/>
</dbReference>
<organism evidence="2 3">
    <name type="scientific">Alteromonas oceani</name>
    <dbReference type="NCBI Taxonomy" id="2071609"/>
    <lineage>
        <taxon>Bacteria</taxon>
        <taxon>Pseudomonadati</taxon>
        <taxon>Pseudomonadota</taxon>
        <taxon>Gammaproteobacteria</taxon>
        <taxon>Alteromonadales</taxon>
        <taxon>Alteromonadaceae</taxon>
        <taxon>Alteromonas/Salinimonas group</taxon>
        <taxon>Alteromonas</taxon>
    </lineage>
</organism>
<dbReference type="RefSeq" id="WP_164464631.1">
    <property type="nucleotide sequence ID" value="NZ_JBHRSX010000022.1"/>
</dbReference>
<keyword evidence="1" id="KW-1277">Toxin-antitoxin system</keyword>
<protein>
    <submittedName>
        <fullName evidence="2">Type II toxin-antitoxin system RelE/ParE family toxin</fullName>
    </submittedName>
</protein>
<dbReference type="EMBL" id="JBHRSX010000022">
    <property type="protein sequence ID" value="MFC3202541.1"/>
    <property type="molecule type" value="Genomic_DNA"/>
</dbReference>
<gene>
    <name evidence="2" type="ORF">ACFOEW_12015</name>
</gene>